<keyword evidence="4 7" id="KW-0808">Transferase</keyword>
<comment type="caution">
    <text evidence="7">The sequence shown here is derived from an EMBL/GenBank/DDBJ whole genome shotgun (WGS) entry which is preliminary data.</text>
</comment>
<keyword evidence="3 7" id="KW-0032">Aminotransferase</keyword>
<dbReference type="GO" id="GO:0030170">
    <property type="term" value="F:pyridoxal phosphate binding"/>
    <property type="evidence" value="ECO:0007669"/>
    <property type="project" value="InterPro"/>
</dbReference>
<dbReference type="OrthoDB" id="9801834at2"/>
<dbReference type="Gene3D" id="3.90.1150.10">
    <property type="entry name" value="Aspartate Aminotransferase, domain 1"/>
    <property type="match status" value="1"/>
</dbReference>
<dbReference type="InterPro" id="IPR015421">
    <property type="entry name" value="PyrdxlP-dep_Trfase_major"/>
</dbReference>
<dbReference type="InterPro" id="IPR049704">
    <property type="entry name" value="Aminotrans_3_PPA_site"/>
</dbReference>
<proteinExistence type="inferred from homology"/>
<dbReference type="NCBIfam" id="TIGR00700">
    <property type="entry name" value="GABAtrnsam"/>
    <property type="match status" value="1"/>
</dbReference>
<dbReference type="PIRSF" id="PIRSF000521">
    <property type="entry name" value="Transaminase_4ab_Lys_Orn"/>
    <property type="match status" value="1"/>
</dbReference>
<dbReference type="Gene3D" id="3.40.640.10">
    <property type="entry name" value="Type I PLP-dependent aspartate aminotransferase-like (Major domain)"/>
    <property type="match status" value="1"/>
</dbReference>
<dbReference type="PANTHER" id="PTHR11986">
    <property type="entry name" value="AMINOTRANSFERASE CLASS III"/>
    <property type="match status" value="1"/>
</dbReference>
<dbReference type="SUPFAM" id="SSF53383">
    <property type="entry name" value="PLP-dependent transferases"/>
    <property type="match status" value="1"/>
</dbReference>
<dbReference type="InterPro" id="IPR004632">
    <property type="entry name" value="4NH2But_aminotransferase_bac"/>
</dbReference>
<dbReference type="InterPro" id="IPR005814">
    <property type="entry name" value="Aminotrans_3"/>
</dbReference>
<dbReference type="Pfam" id="PF00202">
    <property type="entry name" value="Aminotran_3"/>
    <property type="match status" value="1"/>
</dbReference>
<evidence type="ECO:0000313" key="7">
    <source>
        <dbReference type="EMBL" id="TVM31555.1"/>
    </source>
</evidence>
<dbReference type="PANTHER" id="PTHR11986:SF58">
    <property type="entry name" value="LEUCINE_METHIONINE RACEMASE"/>
    <property type="match status" value="1"/>
</dbReference>
<comment type="cofactor">
    <cofactor evidence="1">
        <name>pyridoxal 5'-phosphate</name>
        <dbReference type="ChEBI" id="CHEBI:597326"/>
    </cofactor>
</comment>
<comment type="similarity">
    <text evidence="2 6">Belongs to the class-III pyridoxal-phosphate-dependent aminotransferase family.</text>
</comment>
<evidence type="ECO:0000256" key="2">
    <source>
        <dbReference type="ARBA" id="ARBA00008954"/>
    </source>
</evidence>
<evidence type="ECO:0000313" key="8">
    <source>
        <dbReference type="Proteomes" id="UP000434052"/>
    </source>
</evidence>
<evidence type="ECO:0000256" key="3">
    <source>
        <dbReference type="ARBA" id="ARBA00022576"/>
    </source>
</evidence>
<dbReference type="EMBL" id="QMIF01000015">
    <property type="protein sequence ID" value="TVM31555.1"/>
    <property type="molecule type" value="Genomic_DNA"/>
</dbReference>
<dbReference type="AlphaFoldDB" id="A0A6P1ZDB3"/>
<name>A0A6P1ZDB3_9BACT</name>
<sequence>MPQTNAALFERRKKAVAKGVSNIGPIFVDHAEGAAFVDMDGREFIDFAGGIGVVNVGHCNTKVVDAIKEQADKLLHSCFHIAMYEGYVALAEKLVEISPGDFEKRAAFFNSGAEAVENAVKISRCASGKPGVVVFENSFHGRTLLTMTMTSKVKPYKFNFGPYAPEVYRMISAYCYRCPLGKEYPACECACADKLKDFFISNAAAENIACLIAEPILGEGGFITPPPEYFPKLQQICKDNDIIFVADEVQAGMGRTGTMFAMEHWGVAADLTTVAKSMGGGMPISGVVGRADIMDAPHPGGLGGTYGGNPVSCAASLAAIDALQNDGLLDRAKELGADLRSRFEALQKKHPIIGDIRGKGPMLALEMVEDPTTKEPATAKTKALTAYCLEHGLILLSCGNYGNVIRTLMPLVITEEQLDKGMAILDAGLTAVCA</sequence>
<evidence type="ECO:0000256" key="5">
    <source>
        <dbReference type="ARBA" id="ARBA00022898"/>
    </source>
</evidence>
<dbReference type="GO" id="GO:0034386">
    <property type="term" value="F:4-aminobutyrate:2-oxoglutarate transaminase activity"/>
    <property type="evidence" value="ECO:0007669"/>
    <property type="project" value="UniProtKB-EC"/>
</dbReference>
<protein>
    <submittedName>
        <fullName evidence="7">4-aminobutyrate--2-oxoglutarate transaminase</fullName>
        <ecNumber evidence="7">2.6.1.19</ecNumber>
    </submittedName>
</protein>
<keyword evidence="5 6" id="KW-0663">Pyridoxal phosphate</keyword>
<organism evidence="7 8">
    <name type="scientific">Oceanidesulfovibrio marinus</name>
    <dbReference type="NCBI Taxonomy" id="370038"/>
    <lineage>
        <taxon>Bacteria</taxon>
        <taxon>Pseudomonadati</taxon>
        <taxon>Thermodesulfobacteriota</taxon>
        <taxon>Desulfovibrionia</taxon>
        <taxon>Desulfovibrionales</taxon>
        <taxon>Desulfovibrionaceae</taxon>
        <taxon>Oceanidesulfovibrio</taxon>
    </lineage>
</organism>
<gene>
    <name evidence="7" type="primary">gabT</name>
    <name evidence="7" type="ORF">DQK91_17970</name>
</gene>
<evidence type="ECO:0000256" key="6">
    <source>
        <dbReference type="RuleBase" id="RU003560"/>
    </source>
</evidence>
<reference evidence="7 8" key="1">
    <citation type="submission" date="2018-06" db="EMBL/GenBank/DDBJ databases">
        <title>Complete genome of Desulfovibrio marinus P48SEP.</title>
        <authorList>
            <person name="Crispim J.S."/>
            <person name="Vidigal P.M.P."/>
            <person name="Silva L.C.F."/>
            <person name="Araujo L.C."/>
            <person name="Laguardia C.N."/>
            <person name="Dias R.S."/>
            <person name="Sousa M.P."/>
            <person name="Paula S.O."/>
            <person name="Silva C."/>
        </authorList>
    </citation>
    <scope>NUCLEOTIDE SEQUENCE [LARGE SCALE GENOMIC DNA]</scope>
    <source>
        <strain evidence="7 8">P48SEP</strain>
    </source>
</reference>
<evidence type="ECO:0000256" key="4">
    <source>
        <dbReference type="ARBA" id="ARBA00022679"/>
    </source>
</evidence>
<dbReference type="EC" id="2.6.1.19" evidence="7"/>
<dbReference type="GO" id="GO:0009448">
    <property type="term" value="P:gamma-aminobutyric acid metabolic process"/>
    <property type="evidence" value="ECO:0007669"/>
    <property type="project" value="InterPro"/>
</dbReference>
<dbReference type="InterPro" id="IPR015422">
    <property type="entry name" value="PyrdxlP-dep_Trfase_small"/>
</dbReference>
<dbReference type="Proteomes" id="UP000434052">
    <property type="component" value="Unassembled WGS sequence"/>
</dbReference>
<dbReference type="InterPro" id="IPR015424">
    <property type="entry name" value="PyrdxlP-dep_Trfase"/>
</dbReference>
<accession>A0A6P1ZDB3</accession>
<dbReference type="RefSeq" id="WP_144306786.1">
    <property type="nucleotide sequence ID" value="NZ_QMIF01000015.1"/>
</dbReference>
<dbReference type="FunFam" id="3.40.640.10:FF:000013">
    <property type="entry name" value="4-aminobutyrate aminotransferase"/>
    <property type="match status" value="1"/>
</dbReference>
<dbReference type="InterPro" id="IPR050103">
    <property type="entry name" value="Class-III_PLP-dep_AT"/>
</dbReference>
<evidence type="ECO:0000256" key="1">
    <source>
        <dbReference type="ARBA" id="ARBA00001933"/>
    </source>
</evidence>
<dbReference type="GO" id="GO:0042802">
    <property type="term" value="F:identical protein binding"/>
    <property type="evidence" value="ECO:0007669"/>
    <property type="project" value="TreeGrafter"/>
</dbReference>
<dbReference type="PROSITE" id="PS00600">
    <property type="entry name" value="AA_TRANSFER_CLASS_3"/>
    <property type="match status" value="1"/>
</dbReference>
<dbReference type="CDD" id="cd00610">
    <property type="entry name" value="OAT_like"/>
    <property type="match status" value="1"/>
</dbReference>